<keyword evidence="1" id="KW-0695">RNA-directed DNA polymerase</keyword>
<gene>
    <name evidence="1" type="ORF">EPI10_011673</name>
</gene>
<proteinExistence type="predicted"/>
<keyword evidence="1" id="KW-0808">Transferase</keyword>
<dbReference type="EMBL" id="SMMG02000004">
    <property type="protein sequence ID" value="KAA3477812.1"/>
    <property type="molecule type" value="Genomic_DNA"/>
</dbReference>
<accession>A0A5B6WAG2</accession>
<reference evidence="2" key="1">
    <citation type="journal article" date="2019" name="Plant Biotechnol. J.">
        <title>Genome sequencing of the Australian wild diploid species Gossypium australe highlights disease resistance and delayed gland morphogenesis.</title>
        <authorList>
            <person name="Cai Y."/>
            <person name="Cai X."/>
            <person name="Wang Q."/>
            <person name="Wang P."/>
            <person name="Zhang Y."/>
            <person name="Cai C."/>
            <person name="Xu Y."/>
            <person name="Wang K."/>
            <person name="Zhou Z."/>
            <person name="Wang C."/>
            <person name="Geng S."/>
            <person name="Li B."/>
            <person name="Dong Q."/>
            <person name="Hou Y."/>
            <person name="Wang H."/>
            <person name="Ai P."/>
            <person name="Liu Z."/>
            <person name="Yi F."/>
            <person name="Sun M."/>
            <person name="An G."/>
            <person name="Cheng J."/>
            <person name="Zhang Y."/>
            <person name="Shi Q."/>
            <person name="Xie Y."/>
            <person name="Shi X."/>
            <person name="Chang Y."/>
            <person name="Huang F."/>
            <person name="Chen Y."/>
            <person name="Hong S."/>
            <person name="Mi L."/>
            <person name="Sun Q."/>
            <person name="Zhang L."/>
            <person name="Zhou B."/>
            <person name="Peng R."/>
            <person name="Zhang X."/>
            <person name="Liu F."/>
        </authorList>
    </citation>
    <scope>NUCLEOTIDE SEQUENCE [LARGE SCALE GENOMIC DNA]</scope>
    <source>
        <strain evidence="2">cv. PA1801</strain>
    </source>
</reference>
<dbReference type="Gene3D" id="3.30.70.270">
    <property type="match status" value="2"/>
</dbReference>
<keyword evidence="1" id="KW-0548">Nucleotidyltransferase</keyword>
<dbReference type="AlphaFoldDB" id="A0A5B6WAG2"/>
<dbReference type="GO" id="GO:0003964">
    <property type="term" value="F:RNA-directed DNA polymerase activity"/>
    <property type="evidence" value="ECO:0007669"/>
    <property type="project" value="UniProtKB-KW"/>
</dbReference>
<dbReference type="InterPro" id="IPR043502">
    <property type="entry name" value="DNA/RNA_pol_sf"/>
</dbReference>
<evidence type="ECO:0000313" key="1">
    <source>
        <dbReference type="EMBL" id="KAA3477812.1"/>
    </source>
</evidence>
<dbReference type="Proteomes" id="UP000325315">
    <property type="component" value="Unassembled WGS sequence"/>
</dbReference>
<dbReference type="InterPro" id="IPR043128">
    <property type="entry name" value="Rev_trsase/Diguanyl_cyclase"/>
</dbReference>
<keyword evidence="2" id="KW-1185">Reference proteome</keyword>
<organism evidence="1 2">
    <name type="scientific">Gossypium australe</name>
    <dbReference type="NCBI Taxonomy" id="47621"/>
    <lineage>
        <taxon>Eukaryota</taxon>
        <taxon>Viridiplantae</taxon>
        <taxon>Streptophyta</taxon>
        <taxon>Embryophyta</taxon>
        <taxon>Tracheophyta</taxon>
        <taxon>Spermatophyta</taxon>
        <taxon>Magnoliopsida</taxon>
        <taxon>eudicotyledons</taxon>
        <taxon>Gunneridae</taxon>
        <taxon>Pentapetalae</taxon>
        <taxon>rosids</taxon>
        <taxon>malvids</taxon>
        <taxon>Malvales</taxon>
        <taxon>Malvaceae</taxon>
        <taxon>Malvoideae</taxon>
        <taxon>Gossypium</taxon>
    </lineage>
</organism>
<sequence>MNLVLNWEKCRLMVREGIILGHKITRQGLEVNKEKIEGIRSFLGHVGFYQRFIKDFSKISKPH</sequence>
<dbReference type="OrthoDB" id="1001379at2759"/>
<dbReference type="SUPFAM" id="SSF56672">
    <property type="entry name" value="DNA/RNA polymerases"/>
    <property type="match status" value="1"/>
</dbReference>
<protein>
    <submittedName>
        <fullName evidence="1">Reverse transcriptase-like protein</fullName>
    </submittedName>
</protein>
<evidence type="ECO:0000313" key="2">
    <source>
        <dbReference type="Proteomes" id="UP000325315"/>
    </source>
</evidence>
<comment type="caution">
    <text evidence="1">The sequence shown here is derived from an EMBL/GenBank/DDBJ whole genome shotgun (WGS) entry which is preliminary data.</text>
</comment>
<name>A0A5B6WAG2_9ROSI</name>